<dbReference type="AlphaFoldDB" id="A0A4R5PBN0"/>
<evidence type="ECO:0000313" key="12">
    <source>
        <dbReference type="EMBL" id="TDH22127.1"/>
    </source>
</evidence>
<evidence type="ECO:0000313" key="13">
    <source>
        <dbReference type="Proteomes" id="UP000295627"/>
    </source>
</evidence>
<dbReference type="PANTHER" id="PTHR33908:SF3">
    <property type="entry name" value="UNDECAPRENYL PHOSPHATE-ALPHA-4-AMINO-4-DEOXY-L-ARABINOSE ARABINOSYL TRANSFERASE"/>
    <property type="match status" value="1"/>
</dbReference>
<protein>
    <submittedName>
        <fullName evidence="12">Glycosyltransferase family 39 protein</fullName>
    </submittedName>
</protein>
<feature type="transmembrane region" description="Helical" evidence="9">
    <location>
        <begin position="110"/>
        <end position="131"/>
    </location>
</feature>
<dbReference type="PROSITE" id="PS50007">
    <property type="entry name" value="PIPLC_X_DOMAIN"/>
    <property type="match status" value="1"/>
</dbReference>
<evidence type="ECO:0000256" key="3">
    <source>
        <dbReference type="ARBA" id="ARBA00022676"/>
    </source>
</evidence>
<dbReference type="GO" id="GO:0016763">
    <property type="term" value="F:pentosyltransferase activity"/>
    <property type="evidence" value="ECO:0007669"/>
    <property type="project" value="TreeGrafter"/>
</dbReference>
<dbReference type="Proteomes" id="UP000295627">
    <property type="component" value="Unassembled WGS sequence"/>
</dbReference>
<comment type="caution">
    <text evidence="12">The sequence shown here is derived from an EMBL/GenBank/DDBJ whole genome shotgun (WGS) entry which is preliminary data.</text>
</comment>
<feature type="transmembrane region" description="Helical" evidence="9">
    <location>
        <begin position="405"/>
        <end position="425"/>
    </location>
</feature>
<keyword evidence="4 12" id="KW-0808">Transferase</keyword>
<evidence type="ECO:0000259" key="11">
    <source>
        <dbReference type="Pfam" id="PF24878"/>
    </source>
</evidence>
<accession>A0A4R5PBN0</accession>
<keyword evidence="2" id="KW-1003">Cell membrane</keyword>
<dbReference type="GO" id="GO:0010041">
    <property type="term" value="P:response to iron(III) ion"/>
    <property type="evidence" value="ECO:0007669"/>
    <property type="project" value="TreeGrafter"/>
</dbReference>
<reference evidence="12 13" key="1">
    <citation type="journal article" date="2019" name="Sci. Rep.">
        <title>Extended insight into the Mycobacterium chelonae-abscessus complex through whole genome sequencing of Mycobacterium salmoniphilum outbreak and Mycobacterium salmoniphilum-like strains.</title>
        <authorList>
            <person name="Behra P.R.K."/>
            <person name="Das S."/>
            <person name="Pettersson B.M.F."/>
            <person name="Shirreff L."/>
            <person name="DuCote T."/>
            <person name="Jacobsson K.G."/>
            <person name="Ennis D.G."/>
            <person name="Kirsebom L.A."/>
        </authorList>
    </citation>
    <scope>NUCLEOTIDE SEQUENCE [LARGE SCALE GENOMIC DNA]</scope>
    <source>
        <strain evidence="12 13">DSM 45524</strain>
    </source>
</reference>
<evidence type="ECO:0000256" key="4">
    <source>
        <dbReference type="ARBA" id="ARBA00022679"/>
    </source>
</evidence>
<evidence type="ECO:0000256" key="8">
    <source>
        <dbReference type="SAM" id="MobiDB-lite"/>
    </source>
</evidence>
<keyword evidence="3" id="KW-0328">Glycosyltransferase</keyword>
<evidence type="ECO:0000259" key="10">
    <source>
        <dbReference type="Pfam" id="PF13231"/>
    </source>
</evidence>
<evidence type="ECO:0000256" key="9">
    <source>
        <dbReference type="SAM" id="Phobius"/>
    </source>
</evidence>
<feature type="transmembrane region" description="Helical" evidence="9">
    <location>
        <begin position="353"/>
        <end position="374"/>
    </location>
</feature>
<sequence>MVNAVGVPGLESQAREWPISPRNADAPIAGRERWRCALLLVVTAAAWLYGLSRNGWANAYYSAAVQAGTQSWKAFLFGSADGGNAITVDKPPAALWPMEISSRIFGVNTWAVQVPQVLLGVASVALLYLIVRKHFGPPAGLIAGAVLALTPVATLMFRFNNPDALLVFLLIAAVWALLRALHDGQTRWIVLCGILIGFGFLTKQLQVMLIVPTLGLTYLACGPARWGKRAVQLTAGVAAIVVAAGWWVLLVELTPAAHRPYVGGSADNSFLNLTFGYNGLDRLRGGGLGNLPAPPSGMAGPPPFGGDVGWTRLFTTTSGSQISWLLPAALVFFVVGLVLCRGAGRTSVTRAHYLLWGGWLLTTGVVFSFMSGIYHDYYTVALAPAIAALTGIGASQLWHQRDRHWITYILAVTVAVTGLWAWVLLSRTPDFVPALRWIILVSGIVAALIMVWCAVRPLGTGLRRGLTRAAVIGAVVSACAGPLAYSLQTLVTAHTGGIVTAGPTGNGMRGPQSSGPGPGGMPAGPPNQQPVTTKLVAQLLDNASGYTWVAAAKGSMDAAPYQLATARPVLPLGGFASGDPSPTLDQFQRYVAEHRVHYFIAPVHDGPQGLPGAGSERAEPTEADKITEWITAGFRAVEIDGVTLYDLTAPK</sequence>
<evidence type="ECO:0000256" key="7">
    <source>
        <dbReference type="ARBA" id="ARBA00023136"/>
    </source>
</evidence>
<evidence type="ECO:0000256" key="1">
    <source>
        <dbReference type="ARBA" id="ARBA00004651"/>
    </source>
</evidence>
<feature type="transmembrane region" description="Helical" evidence="9">
    <location>
        <begin position="188"/>
        <end position="218"/>
    </location>
</feature>
<proteinExistence type="predicted"/>
<dbReference type="Pfam" id="PF24878">
    <property type="entry name" value="YkcB_C"/>
    <property type="match status" value="1"/>
</dbReference>
<name>A0A4R5PBN0_9MYCO</name>
<feature type="transmembrane region" description="Helical" evidence="9">
    <location>
        <begin position="137"/>
        <end position="157"/>
    </location>
</feature>
<dbReference type="EMBL" id="RXLR01000014">
    <property type="protein sequence ID" value="TDH22127.1"/>
    <property type="molecule type" value="Genomic_DNA"/>
</dbReference>
<keyword evidence="5 9" id="KW-0812">Transmembrane</keyword>
<feature type="transmembrane region" description="Helical" evidence="9">
    <location>
        <begin position="322"/>
        <end position="341"/>
    </location>
</feature>
<feature type="transmembrane region" description="Helical" evidence="9">
    <location>
        <begin position="164"/>
        <end position="182"/>
    </location>
</feature>
<dbReference type="InterPro" id="IPR056785">
    <property type="entry name" value="YkcA/B-like_C"/>
</dbReference>
<keyword evidence="7 9" id="KW-0472">Membrane</keyword>
<dbReference type="RefSeq" id="WP_078333316.1">
    <property type="nucleotide sequence ID" value="NZ_MAFQ01000003.1"/>
</dbReference>
<dbReference type="PANTHER" id="PTHR33908">
    <property type="entry name" value="MANNOSYLTRANSFERASE YKCB-RELATED"/>
    <property type="match status" value="1"/>
</dbReference>
<comment type="subcellular location">
    <subcellularLocation>
        <location evidence="1">Cell membrane</location>
        <topology evidence="1">Multi-pass membrane protein</topology>
    </subcellularLocation>
</comment>
<feature type="domain" description="Glycosyltransferase RgtA/B/C/D-like" evidence="10">
    <location>
        <begin position="89"/>
        <end position="246"/>
    </location>
</feature>
<evidence type="ECO:0000256" key="2">
    <source>
        <dbReference type="ARBA" id="ARBA00022475"/>
    </source>
</evidence>
<dbReference type="InterPro" id="IPR038731">
    <property type="entry name" value="RgtA/B/C-like"/>
</dbReference>
<organism evidence="12 13">
    <name type="scientific">Mycobacteroides franklinii</name>
    <dbReference type="NCBI Taxonomy" id="948102"/>
    <lineage>
        <taxon>Bacteria</taxon>
        <taxon>Bacillati</taxon>
        <taxon>Actinomycetota</taxon>
        <taxon>Actinomycetes</taxon>
        <taxon>Mycobacteriales</taxon>
        <taxon>Mycobacteriaceae</taxon>
        <taxon>Mycobacteroides</taxon>
    </lineage>
</organism>
<evidence type="ECO:0000256" key="5">
    <source>
        <dbReference type="ARBA" id="ARBA00022692"/>
    </source>
</evidence>
<feature type="transmembrane region" description="Helical" evidence="9">
    <location>
        <begin position="437"/>
        <end position="455"/>
    </location>
</feature>
<dbReference type="GO" id="GO:0009103">
    <property type="term" value="P:lipopolysaccharide biosynthetic process"/>
    <property type="evidence" value="ECO:0007669"/>
    <property type="project" value="UniProtKB-ARBA"/>
</dbReference>
<dbReference type="GO" id="GO:0005886">
    <property type="term" value="C:plasma membrane"/>
    <property type="evidence" value="ECO:0007669"/>
    <property type="project" value="UniProtKB-SubCell"/>
</dbReference>
<gene>
    <name evidence="12" type="ORF">EJ571_09275</name>
</gene>
<feature type="transmembrane region" description="Helical" evidence="9">
    <location>
        <begin position="230"/>
        <end position="249"/>
    </location>
</feature>
<dbReference type="InterPro" id="IPR050297">
    <property type="entry name" value="LipidA_mod_glycosyltrf_83"/>
</dbReference>
<dbReference type="Pfam" id="PF13231">
    <property type="entry name" value="PMT_2"/>
    <property type="match status" value="1"/>
</dbReference>
<feature type="region of interest" description="Disordered" evidence="8">
    <location>
        <begin position="501"/>
        <end position="528"/>
    </location>
</feature>
<feature type="transmembrane region" description="Helical" evidence="9">
    <location>
        <begin position="380"/>
        <end position="398"/>
    </location>
</feature>
<feature type="domain" description="Putative mannosyltransferase YkcA/B-like C-terminal" evidence="11">
    <location>
        <begin position="535"/>
        <end position="631"/>
    </location>
</feature>
<keyword evidence="6 9" id="KW-1133">Transmembrane helix</keyword>
<evidence type="ECO:0000256" key="6">
    <source>
        <dbReference type="ARBA" id="ARBA00022989"/>
    </source>
</evidence>
<feature type="transmembrane region" description="Helical" evidence="9">
    <location>
        <begin position="467"/>
        <end position="485"/>
    </location>
</feature>